<dbReference type="OrthoDB" id="3359616at2759"/>
<feature type="transmembrane region" description="Helical" evidence="2">
    <location>
        <begin position="236"/>
        <end position="259"/>
    </location>
</feature>
<dbReference type="EMBL" id="KN837176">
    <property type="protein sequence ID" value="KIJ36660.1"/>
    <property type="molecule type" value="Genomic_DNA"/>
</dbReference>
<evidence type="ECO:0000256" key="2">
    <source>
        <dbReference type="SAM" id="Phobius"/>
    </source>
</evidence>
<keyword evidence="4" id="KW-1185">Reference proteome</keyword>
<feature type="region of interest" description="Disordered" evidence="1">
    <location>
        <begin position="366"/>
        <end position="423"/>
    </location>
</feature>
<protein>
    <submittedName>
        <fullName evidence="3">Unplaced genomic scaffold SPHSTscaffold_101, whole genome shotgun sequence</fullName>
    </submittedName>
</protein>
<keyword evidence="2" id="KW-0812">Transmembrane</keyword>
<name>A0A0C9VGD1_SPHS4</name>
<evidence type="ECO:0000256" key="1">
    <source>
        <dbReference type="SAM" id="MobiDB-lite"/>
    </source>
</evidence>
<organism evidence="3 4">
    <name type="scientific">Sphaerobolus stellatus (strain SS14)</name>
    <dbReference type="NCBI Taxonomy" id="990650"/>
    <lineage>
        <taxon>Eukaryota</taxon>
        <taxon>Fungi</taxon>
        <taxon>Dikarya</taxon>
        <taxon>Basidiomycota</taxon>
        <taxon>Agaricomycotina</taxon>
        <taxon>Agaricomycetes</taxon>
        <taxon>Phallomycetidae</taxon>
        <taxon>Geastrales</taxon>
        <taxon>Sphaerobolaceae</taxon>
        <taxon>Sphaerobolus</taxon>
    </lineage>
</organism>
<evidence type="ECO:0000313" key="4">
    <source>
        <dbReference type="Proteomes" id="UP000054279"/>
    </source>
</evidence>
<dbReference type="HOGENOM" id="CLU_607162_0_0_1"/>
<proteinExistence type="predicted"/>
<dbReference type="Proteomes" id="UP000054279">
    <property type="component" value="Unassembled WGS sequence"/>
</dbReference>
<evidence type="ECO:0000313" key="3">
    <source>
        <dbReference type="EMBL" id="KIJ36660.1"/>
    </source>
</evidence>
<gene>
    <name evidence="3" type="ORF">M422DRAFT_50981</name>
</gene>
<feature type="compositionally biased region" description="Pro residues" evidence="1">
    <location>
        <begin position="379"/>
        <end position="389"/>
    </location>
</feature>
<reference evidence="3 4" key="1">
    <citation type="submission" date="2014-06" db="EMBL/GenBank/DDBJ databases">
        <title>Evolutionary Origins and Diversification of the Mycorrhizal Mutualists.</title>
        <authorList>
            <consortium name="DOE Joint Genome Institute"/>
            <consortium name="Mycorrhizal Genomics Consortium"/>
            <person name="Kohler A."/>
            <person name="Kuo A."/>
            <person name="Nagy L.G."/>
            <person name="Floudas D."/>
            <person name="Copeland A."/>
            <person name="Barry K.W."/>
            <person name="Cichocki N."/>
            <person name="Veneault-Fourrey C."/>
            <person name="LaButti K."/>
            <person name="Lindquist E.A."/>
            <person name="Lipzen A."/>
            <person name="Lundell T."/>
            <person name="Morin E."/>
            <person name="Murat C."/>
            <person name="Riley R."/>
            <person name="Ohm R."/>
            <person name="Sun H."/>
            <person name="Tunlid A."/>
            <person name="Henrissat B."/>
            <person name="Grigoriev I.V."/>
            <person name="Hibbett D.S."/>
            <person name="Martin F."/>
        </authorList>
    </citation>
    <scope>NUCLEOTIDE SEQUENCE [LARGE SCALE GENOMIC DNA]</scope>
    <source>
        <strain evidence="3 4">SS14</strain>
    </source>
</reference>
<feature type="compositionally biased region" description="Low complexity" evidence="1">
    <location>
        <begin position="366"/>
        <end position="378"/>
    </location>
</feature>
<sequence>MAQVVPYNLVNLTWDDLSNTFVFLPTTAWTTQPQGEGVNSTTFLTSSEANATVTVVFPGNATGFRWQGFKQSEPALYSICVDFQCVELSQAFLIDGHIGPSDDPSIETTIFSEYDLDERPHNITITNLVDPRTGRAGIITLTNIVVANPDFPSLSKPSGAASTSSIWASAIASVSSVESTTSVLASPTDSLVSHQSSSTNTLTAIAELPSSPGDTYWDPASNITTTNLKPSSSTPVGVVVGATVSGAVILFGLLGLLWWSATRKRDRNVYNNIEQGNGHIFEKKKLILDPELPILGHGSNSLESADRFSSIESQLELSTESANFRVPRIATPVPAVRPEPRPLITISPHRRPVMIDLRSSPYLSPSNSLSKSSIISEPAAPPFNPPVPDSPQDWGEIPVGFGNPFHSTEDDDIPSNADFNPLRIAPRRPRAQGQLEHGGRMMMPARLEGGI</sequence>
<dbReference type="AlphaFoldDB" id="A0A0C9VGD1"/>
<accession>A0A0C9VGD1</accession>
<keyword evidence="2" id="KW-0472">Membrane</keyword>
<keyword evidence="2" id="KW-1133">Transmembrane helix</keyword>